<dbReference type="EMBL" id="CP001802">
    <property type="protein sequence ID" value="ACY19816.1"/>
    <property type="molecule type" value="Genomic_DNA"/>
</dbReference>
<dbReference type="HOGENOM" id="CLU_086991_0_0_11"/>
<feature type="transmembrane region" description="Helical" evidence="1">
    <location>
        <begin position="35"/>
        <end position="54"/>
    </location>
</feature>
<dbReference type="Proteomes" id="UP000001219">
    <property type="component" value="Chromosome"/>
</dbReference>
<name>D0LDJ6_GORB4</name>
<dbReference type="KEGG" id="gbr:Gbro_0486"/>
<feature type="transmembrane region" description="Helical" evidence="1">
    <location>
        <begin position="144"/>
        <end position="165"/>
    </location>
</feature>
<reference evidence="3" key="1">
    <citation type="submission" date="2009-10" db="EMBL/GenBank/DDBJ databases">
        <title>The complete chromosome of Gordonia bronchialis DSM 43247.</title>
        <authorList>
            <consortium name="US DOE Joint Genome Institute (JGI-PGF)"/>
            <person name="Lucas S."/>
            <person name="Copeland A."/>
            <person name="Lapidus A."/>
            <person name="Glavina del Rio T."/>
            <person name="Dalin E."/>
            <person name="Tice H."/>
            <person name="Bruce D."/>
            <person name="Goodwin L."/>
            <person name="Pitluck S."/>
            <person name="Kyrpides N."/>
            <person name="Mavromatis K."/>
            <person name="Ivanova N."/>
            <person name="Ovchinnikova G."/>
            <person name="Saunders E."/>
            <person name="Brettin T."/>
            <person name="Detter J.C."/>
            <person name="Han C."/>
            <person name="Larimer F."/>
            <person name="Land M."/>
            <person name="Hauser L."/>
            <person name="Markowitz V."/>
            <person name="Cheng J.-F."/>
            <person name="Hugenholtz P."/>
            <person name="Woyke T."/>
            <person name="Wu D."/>
            <person name="Jando M."/>
            <person name="Schneider S."/>
            <person name="Goeker M."/>
            <person name="Klenk H.-P."/>
            <person name="Eisen J.A."/>
        </authorList>
    </citation>
    <scope>NUCLEOTIDE SEQUENCE [LARGE SCALE GENOMIC DNA]</scope>
    <source>
        <strain evidence="3">ATCC 25592 / DSM 43247 / BCRC 13721 / JCM 3198 / KCTC 3076 / NBRC 16047 / NCTC 10667</strain>
    </source>
</reference>
<keyword evidence="3" id="KW-1185">Reference proteome</keyword>
<dbReference type="AlphaFoldDB" id="D0LDJ6"/>
<feature type="transmembrane region" description="Helical" evidence="1">
    <location>
        <begin position="60"/>
        <end position="82"/>
    </location>
</feature>
<evidence type="ECO:0000313" key="2">
    <source>
        <dbReference type="EMBL" id="ACY19816.1"/>
    </source>
</evidence>
<evidence type="ECO:0008006" key="4">
    <source>
        <dbReference type="Google" id="ProtNLM"/>
    </source>
</evidence>
<dbReference type="STRING" id="526226.Gbro_0486"/>
<protein>
    <recommendedName>
        <fullName evidence="4">YrhK domain-containing protein</fullName>
    </recommendedName>
</protein>
<sequence length="248" mass="25725">MTEEALPAGAASGPFFDLPPGVDRRLLTPTLTKQCVGFMIGSSLFALGSAPGFGHVVGASVVNLCFFVGAWFFTGAALIQLLRSGRVTVPVSYPPGTMVRAEWLAAATQFFGTLLFNVSTGAALQAHTIAAQKHLVWTPNAEGSVAFLISGFFALVAYSHTGGGWAPRRADWWSGQVNMLGCVAFGVSAVGAYITPNGVTVDAVLANVGTFVGAVCFFISSLLVLPALSRNPGNGTGFQATMACEPDE</sequence>
<keyword evidence="1" id="KW-0812">Transmembrane</keyword>
<dbReference type="eggNOG" id="ENOG5030Y0T">
    <property type="taxonomic scope" value="Bacteria"/>
</dbReference>
<proteinExistence type="predicted"/>
<organism evidence="2 3">
    <name type="scientific">Gordonia bronchialis (strain ATCC 25592 / DSM 43247 / BCRC 13721 / JCM 3198 / KCTC 3076 / NBRC 16047 / NCTC 10667)</name>
    <name type="common">Rhodococcus bronchialis</name>
    <dbReference type="NCBI Taxonomy" id="526226"/>
    <lineage>
        <taxon>Bacteria</taxon>
        <taxon>Bacillati</taxon>
        <taxon>Actinomycetota</taxon>
        <taxon>Actinomycetes</taxon>
        <taxon>Mycobacteriales</taxon>
        <taxon>Gordoniaceae</taxon>
        <taxon>Gordonia</taxon>
    </lineage>
</organism>
<dbReference type="RefSeq" id="WP_012832405.1">
    <property type="nucleotide sequence ID" value="NC_013441.1"/>
</dbReference>
<keyword evidence="1" id="KW-1133">Transmembrane helix</keyword>
<keyword evidence="1" id="KW-0472">Membrane</keyword>
<reference evidence="2 3" key="2">
    <citation type="journal article" date="2010" name="Stand. Genomic Sci.">
        <title>Complete genome sequence of Gordonia bronchialis type strain (3410).</title>
        <authorList>
            <person name="Ivanova N."/>
            <person name="Sikorski J."/>
            <person name="Jando M."/>
            <person name="Lapidus A."/>
            <person name="Nolan M."/>
            <person name="Lucas S."/>
            <person name="Del Rio T.G."/>
            <person name="Tice H."/>
            <person name="Copeland A."/>
            <person name="Cheng J.F."/>
            <person name="Chen F."/>
            <person name="Bruce D."/>
            <person name="Goodwin L."/>
            <person name="Pitluck S."/>
            <person name="Mavromatis K."/>
            <person name="Ovchinnikova G."/>
            <person name="Pati A."/>
            <person name="Chen A."/>
            <person name="Palaniappan K."/>
            <person name="Land M."/>
            <person name="Hauser L."/>
            <person name="Chang Y.J."/>
            <person name="Jeffries C.D."/>
            <person name="Chain P."/>
            <person name="Saunders E."/>
            <person name="Han C."/>
            <person name="Detter J.C."/>
            <person name="Brettin T."/>
            <person name="Rohde M."/>
            <person name="Goker M."/>
            <person name="Bristow J."/>
            <person name="Eisen J.A."/>
            <person name="Markowitz V."/>
            <person name="Hugenholtz P."/>
            <person name="Klenk H.P."/>
            <person name="Kyrpides N.C."/>
        </authorList>
    </citation>
    <scope>NUCLEOTIDE SEQUENCE [LARGE SCALE GENOMIC DNA]</scope>
    <source>
        <strain evidence="3">ATCC 25592 / DSM 43247 / BCRC 13721 / JCM 3198 / KCTC 3076 / NBRC 16047 / NCTC 10667</strain>
    </source>
</reference>
<feature type="transmembrane region" description="Helical" evidence="1">
    <location>
        <begin position="208"/>
        <end position="228"/>
    </location>
</feature>
<feature type="transmembrane region" description="Helical" evidence="1">
    <location>
        <begin position="103"/>
        <end position="124"/>
    </location>
</feature>
<accession>D0LDJ6</accession>
<gene>
    <name evidence="2" type="ordered locus">Gbro_0486</name>
</gene>
<feature type="transmembrane region" description="Helical" evidence="1">
    <location>
        <begin position="177"/>
        <end position="196"/>
    </location>
</feature>
<evidence type="ECO:0000313" key="3">
    <source>
        <dbReference type="Proteomes" id="UP000001219"/>
    </source>
</evidence>
<evidence type="ECO:0000256" key="1">
    <source>
        <dbReference type="SAM" id="Phobius"/>
    </source>
</evidence>